<dbReference type="GO" id="GO:0005829">
    <property type="term" value="C:cytosol"/>
    <property type="evidence" value="ECO:0007669"/>
    <property type="project" value="TreeGrafter"/>
</dbReference>
<comment type="subunit">
    <text evidence="3">Supercomplex made of cofactors A to E. Cofactors A and D function by capturing and stabilizing tubulin in a quasi-native conformation. Cofactor E binds to the cofactor D-tubulin complex; interaction with cofactor C then causes the release of tubulin polypeptides that are committed to the native state.</text>
</comment>
<dbReference type="InterPro" id="IPR036126">
    <property type="entry name" value="TBCA_sf"/>
</dbReference>
<comment type="caution">
    <text evidence="4">The sequence shown here is derived from an EMBL/GenBank/DDBJ whole genome shotgun (WGS) entry which is preliminary data.</text>
</comment>
<dbReference type="SUPFAM" id="SSF46988">
    <property type="entry name" value="Tubulin chaperone cofactor A"/>
    <property type="match status" value="1"/>
</dbReference>
<dbReference type="Gene3D" id="1.20.58.90">
    <property type="match status" value="1"/>
</dbReference>
<dbReference type="GO" id="GO:0005874">
    <property type="term" value="C:microtubule"/>
    <property type="evidence" value="ECO:0007669"/>
    <property type="project" value="UniProtKB-KW"/>
</dbReference>
<reference evidence="5" key="1">
    <citation type="journal article" date="2016" name="Nat. Commun.">
        <title>Genome analysis of three Pneumocystis species reveals adaptation mechanisms to life exclusively in mammalian hosts.</title>
        <authorList>
            <person name="Ma L."/>
            <person name="Chen Z."/>
            <person name="Huang D.W."/>
            <person name="Kutty G."/>
            <person name="Ishihara M."/>
            <person name="Wang H."/>
            <person name="Abouelleil A."/>
            <person name="Bishop L."/>
            <person name="Davey E."/>
            <person name="Deng R."/>
            <person name="Deng X."/>
            <person name="Fan L."/>
            <person name="Fantoni G."/>
            <person name="Fitzgerald M."/>
            <person name="Gogineni E."/>
            <person name="Goldberg J.M."/>
            <person name="Handley G."/>
            <person name="Hu X."/>
            <person name="Huber C."/>
            <person name="Jiao X."/>
            <person name="Jones K."/>
            <person name="Levin J.Z."/>
            <person name="Liu Y."/>
            <person name="Macdonald P."/>
            <person name="Melnikov A."/>
            <person name="Raley C."/>
            <person name="Sassi M."/>
            <person name="Sherman B.T."/>
            <person name="Song X."/>
            <person name="Sykes S."/>
            <person name="Tran B."/>
            <person name="Walsh L."/>
            <person name="Xia Y."/>
            <person name="Yang J."/>
            <person name="Young S."/>
            <person name="Zeng Q."/>
            <person name="Zheng X."/>
            <person name="Stephens R."/>
            <person name="Nusbaum C."/>
            <person name="Birren B.W."/>
            <person name="Azadi P."/>
            <person name="Lempicki R.A."/>
            <person name="Cuomo C.A."/>
            <person name="Kovacs J.A."/>
        </authorList>
    </citation>
    <scope>NUCLEOTIDE SEQUENCE [LARGE SCALE GENOMIC DNA]</scope>
    <source>
        <strain evidence="5">B80</strain>
    </source>
</reference>
<protein>
    <recommendedName>
        <fullName evidence="3">Tubulin-specific chaperone A</fullName>
    </recommendedName>
</protein>
<dbReference type="PANTHER" id="PTHR21500">
    <property type="entry name" value="TUBULIN-SPECIFIC CHAPERONE A"/>
    <property type="match status" value="1"/>
</dbReference>
<sequence>MGLDLIFSKKITSEMNSSGKNTSGTCFLGQSRHSNDSLNREIEIKIGTVKRLIRDLITYNKELKIEEDTYLKLEQEGQDEYVLRKQKQVIEECQRMIPDTEYRLSQAVEKLSKDLTDGKIDGDSSRITTLIDEASVLLEHRD</sequence>
<keyword evidence="3" id="KW-0963">Cytoplasm</keyword>
<dbReference type="Pfam" id="PF02970">
    <property type="entry name" value="TBCA"/>
    <property type="match status" value="1"/>
</dbReference>
<dbReference type="OrthoDB" id="296187at2759"/>
<evidence type="ECO:0000256" key="1">
    <source>
        <dbReference type="ARBA" id="ARBA00006806"/>
    </source>
</evidence>
<comment type="subcellular location">
    <subcellularLocation>
        <location evidence="3">Cytoplasm</location>
        <location evidence="3">Cytoskeleton</location>
    </subcellularLocation>
</comment>
<dbReference type="RefSeq" id="XP_018226819.1">
    <property type="nucleotide sequence ID" value="XM_018369629.1"/>
</dbReference>
<evidence type="ECO:0000313" key="4">
    <source>
        <dbReference type="EMBL" id="KTW29832.1"/>
    </source>
</evidence>
<keyword evidence="2 3" id="KW-0143">Chaperone</keyword>
<keyword evidence="3" id="KW-0206">Cytoskeleton</keyword>
<dbReference type="GO" id="GO:0007021">
    <property type="term" value="P:tubulin complex assembly"/>
    <property type="evidence" value="ECO:0007669"/>
    <property type="project" value="UniProtKB-UniRule"/>
</dbReference>
<dbReference type="InterPro" id="IPR004226">
    <property type="entry name" value="TBCA"/>
</dbReference>
<keyword evidence="3" id="KW-0493">Microtubule</keyword>
<evidence type="ECO:0000313" key="5">
    <source>
        <dbReference type="Proteomes" id="UP000054454"/>
    </source>
</evidence>
<dbReference type="VEuPathDB" id="FungiDB:T552_01036"/>
<dbReference type="GO" id="GO:0007023">
    <property type="term" value="P:post-chaperonin tubulin folding pathway"/>
    <property type="evidence" value="ECO:0007669"/>
    <property type="project" value="UniProtKB-UniRule"/>
</dbReference>
<dbReference type="Proteomes" id="UP000054454">
    <property type="component" value="Unassembled WGS sequence"/>
</dbReference>
<organism evidence="4 5">
    <name type="scientific">Pneumocystis carinii (strain B80)</name>
    <name type="common">Rat pneumocystis pneumonia agent</name>
    <name type="synonym">Pneumocystis carinii f. sp. carinii</name>
    <dbReference type="NCBI Taxonomy" id="1408658"/>
    <lineage>
        <taxon>Eukaryota</taxon>
        <taxon>Fungi</taxon>
        <taxon>Dikarya</taxon>
        <taxon>Ascomycota</taxon>
        <taxon>Taphrinomycotina</taxon>
        <taxon>Pneumocystomycetes</taxon>
        <taxon>Pneumocystaceae</taxon>
        <taxon>Pneumocystis</taxon>
    </lineage>
</organism>
<dbReference type="EMBL" id="LFVZ01000004">
    <property type="protein sequence ID" value="KTW29832.1"/>
    <property type="molecule type" value="Genomic_DNA"/>
</dbReference>
<accession>A0A0W4ZN77</accession>
<name>A0A0W4ZN77_PNEC8</name>
<proteinExistence type="inferred from homology"/>
<evidence type="ECO:0000256" key="3">
    <source>
        <dbReference type="RuleBase" id="RU364030"/>
    </source>
</evidence>
<evidence type="ECO:0000256" key="2">
    <source>
        <dbReference type="ARBA" id="ARBA00023186"/>
    </source>
</evidence>
<comment type="similarity">
    <text evidence="1 3">Belongs to the TBCA family.</text>
</comment>
<dbReference type="AlphaFoldDB" id="A0A0W4ZN77"/>
<keyword evidence="5" id="KW-1185">Reference proteome</keyword>
<dbReference type="PANTHER" id="PTHR21500:SF0">
    <property type="entry name" value="TUBULIN-SPECIFIC CHAPERONE A"/>
    <property type="match status" value="1"/>
</dbReference>
<gene>
    <name evidence="4" type="ORF">T552_01036</name>
</gene>
<dbReference type="GO" id="GO:0048487">
    <property type="term" value="F:beta-tubulin binding"/>
    <property type="evidence" value="ECO:0007669"/>
    <property type="project" value="InterPro"/>
</dbReference>
<dbReference type="GeneID" id="28935831"/>